<dbReference type="Pfam" id="PF12599">
    <property type="entry name" value="DUF3768"/>
    <property type="match status" value="1"/>
</dbReference>
<proteinExistence type="predicted"/>
<evidence type="ECO:0000313" key="1">
    <source>
        <dbReference type="EMBL" id="MDP4574129.1"/>
    </source>
</evidence>
<comment type="caution">
    <text evidence="1">The sequence shown here is derived from an EMBL/GenBank/DDBJ whole genome shotgun (WGS) entry which is preliminary data.</text>
</comment>
<protein>
    <submittedName>
        <fullName evidence="1">DUF3768 domain-containing protein</fullName>
    </submittedName>
</protein>
<dbReference type="Proteomes" id="UP001240639">
    <property type="component" value="Unassembled WGS sequence"/>
</dbReference>
<sequence length="120" mass="13438">MTGSERAQCACDTPRAEQIARLNDQLRKHGAGGAIMLTRGVRMMAGFKSTELLTKLASYEKFDVENDPHGERDFGDIDVAGTNLLWKIDYYDKAMKFASPDPADPDVTERVLTVMLPEEW</sequence>
<name>A0ABT9HLV6_9SPHN</name>
<gene>
    <name evidence="1" type="ORF">Q9K02_03110</name>
</gene>
<organism evidence="1 2">
    <name type="scientific">Qipengyuania profundimaris</name>
    <dbReference type="NCBI Taxonomy" id="3067652"/>
    <lineage>
        <taxon>Bacteria</taxon>
        <taxon>Pseudomonadati</taxon>
        <taxon>Pseudomonadota</taxon>
        <taxon>Alphaproteobacteria</taxon>
        <taxon>Sphingomonadales</taxon>
        <taxon>Erythrobacteraceae</taxon>
        <taxon>Qipengyuania</taxon>
    </lineage>
</organism>
<keyword evidence="2" id="KW-1185">Reference proteome</keyword>
<dbReference type="RefSeq" id="WP_305931576.1">
    <property type="nucleotide sequence ID" value="NZ_JAVAIM010000001.1"/>
</dbReference>
<reference evidence="1 2" key="1">
    <citation type="submission" date="2023-08" db="EMBL/GenBank/DDBJ databases">
        <title>genomic of G39.</title>
        <authorList>
            <person name="Wang Y."/>
        </authorList>
    </citation>
    <scope>NUCLEOTIDE SEQUENCE [LARGE SCALE GENOMIC DNA]</scope>
    <source>
        <strain evidence="1 2">G39</strain>
    </source>
</reference>
<dbReference type="EMBL" id="JAVAIM010000001">
    <property type="protein sequence ID" value="MDP4574129.1"/>
    <property type="molecule type" value="Genomic_DNA"/>
</dbReference>
<dbReference type="InterPro" id="IPR022243">
    <property type="entry name" value="DUF3768"/>
</dbReference>
<evidence type="ECO:0000313" key="2">
    <source>
        <dbReference type="Proteomes" id="UP001240639"/>
    </source>
</evidence>
<accession>A0ABT9HLV6</accession>